<dbReference type="SMART" id="SM00530">
    <property type="entry name" value="HTH_XRE"/>
    <property type="match status" value="1"/>
</dbReference>
<dbReference type="GO" id="GO:0003677">
    <property type="term" value="F:DNA binding"/>
    <property type="evidence" value="ECO:0007669"/>
    <property type="project" value="InterPro"/>
</dbReference>
<proteinExistence type="predicted"/>
<feature type="domain" description="HTH cro/C1-type" evidence="1">
    <location>
        <begin position="29"/>
        <end position="84"/>
    </location>
</feature>
<organism evidence="2 3">
    <name type="scientific">Candidatus Woesebacteria bacterium RIFCSPHIGHO2_01_FULL_38_9</name>
    <dbReference type="NCBI Taxonomy" id="1802492"/>
    <lineage>
        <taxon>Bacteria</taxon>
        <taxon>Candidatus Woeseibacteriota</taxon>
    </lineage>
</organism>
<evidence type="ECO:0000313" key="2">
    <source>
        <dbReference type="EMBL" id="OGM20133.1"/>
    </source>
</evidence>
<dbReference type="PROSITE" id="PS50943">
    <property type="entry name" value="HTH_CROC1"/>
    <property type="match status" value="1"/>
</dbReference>
<dbReference type="InterPro" id="IPR001387">
    <property type="entry name" value="Cro/C1-type_HTH"/>
</dbReference>
<protein>
    <recommendedName>
        <fullName evidence="1">HTH cro/C1-type domain-containing protein</fullName>
    </recommendedName>
</protein>
<gene>
    <name evidence="2" type="ORF">A2714_01070</name>
</gene>
<reference evidence="2 3" key="1">
    <citation type="journal article" date="2016" name="Nat. Commun.">
        <title>Thousands of microbial genomes shed light on interconnected biogeochemical processes in an aquifer system.</title>
        <authorList>
            <person name="Anantharaman K."/>
            <person name="Brown C.T."/>
            <person name="Hug L.A."/>
            <person name="Sharon I."/>
            <person name="Castelle C.J."/>
            <person name="Probst A.J."/>
            <person name="Thomas B.C."/>
            <person name="Singh A."/>
            <person name="Wilkins M.J."/>
            <person name="Karaoz U."/>
            <person name="Brodie E.L."/>
            <person name="Williams K.H."/>
            <person name="Hubbard S.S."/>
            <person name="Banfield J.F."/>
        </authorList>
    </citation>
    <scope>NUCLEOTIDE SEQUENCE [LARGE SCALE GENOMIC DNA]</scope>
</reference>
<dbReference type="AlphaFoldDB" id="A0A1F7XYM1"/>
<dbReference type="Pfam" id="PF01381">
    <property type="entry name" value="HTH_3"/>
    <property type="match status" value="1"/>
</dbReference>
<evidence type="ECO:0000313" key="3">
    <source>
        <dbReference type="Proteomes" id="UP000178419"/>
    </source>
</evidence>
<dbReference type="EMBL" id="MGGE01000051">
    <property type="protein sequence ID" value="OGM20133.1"/>
    <property type="molecule type" value="Genomic_DNA"/>
</dbReference>
<name>A0A1F7XYM1_9BACT</name>
<dbReference type="CDD" id="cd00093">
    <property type="entry name" value="HTH_XRE"/>
    <property type="match status" value="1"/>
</dbReference>
<evidence type="ECO:0000259" key="1">
    <source>
        <dbReference type="PROSITE" id="PS50943"/>
    </source>
</evidence>
<dbReference type="Gene3D" id="1.10.260.40">
    <property type="entry name" value="lambda repressor-like DNA-binding domains"/>
    <property type="match status" value="1"/>
</dbReference>
<sequence>MKARLKDPEFKKAWGEPTGDVYLDTAFEIIKARTENKLSQSQLAKKVGTSQQAIARLESPSYKGRSLSTLEKVAEALGKKLEIRFN</sequence>
<dbReference type="SUPFAM" id="SSF47413">
    <property type="entry name" value="lambda repressor-like DNA-binding domains"/>
    <property type="match status" value="1"/>
</dbReference>
<dbReference type="Proteomes" id="UP000178419">
    <property type="component" value="Unassembled WGS sequence"/>
</dbReference>
<dbReference type="InterPro" id="IPR010982">
    <property type="entry name" value="Lambda_DNA-bd_dom_sf"/>
</dbReference>
<comment type="caution">
    <text evidence="2">The sequence shown here is derived from an EMBL/GenBank/DDBJ whole genome shotgun (WGS) entry which is preliminary data.</text>
</comment>
<accession>A0A1F7XYM1</accession>